<feature type="region of interest" description="Disordered" evidence="5">
    <location>
        <begin position="1270"/>
        <end position="1345"/>
    </location>
</feature>
<dbReference type="STRING" id="215243.A0A0D2CE84"/>
<dbReference type="PANTHER" id="PTHR45626:SF17">
    <property type="entry name" value="HELICASE-LIKE TRANSCRIPTION FACTOR"/>
    <property type="match status" value="1"/>
</dbReference>
<reference evidence="7 8" key="1">
    <citation type="submission" date="2015-01" db="EMBL/GenBank/DDBJ databases">
        <title>The Genome Sequence of Exophiala oligosperma CBS72588.</title>
        <authorList>
            <consortium name="The Broad Institute Genomics Platform"/>
            <person name="Cuomo C."/>
            <person name="de Hoog S."/>
            <person name="Gorbushina A."/>
            <person name="Stielow B."/>
            <person name="Teixiera M."/>
            <person name="Abouelleil A."/>
            <person name="Chapman S.B."/>
            <person name="Priest M."/>
            <person name="Young S.K."/>
            <person name="Wortman J."/>
            <person name="Nusbaum C."/>
            <person name="Birren B."/>
        </authorList>
    </citation>
    <scope>NUCLEOTIDE SEQUENCE [LARGE SCALE GENOMIC DNA]</scope>
    <source>
        <strain evidence="7 8">CBS 72588</strain>
    </source>
</reference>
<dbReference type="PROSITE" id="PS51194">
    <property type="entry name" value="HELICASE_CTER"/>
    <property type="match status" value="1"/>
</dbReference>
<feature type="compositionally biased region" description="Acidic residues" evidence="5">
    <location>
        <begin position="1391"/>
        <end position="1403"/>
    </location>
</feature>
<dbReference type="InterPro" id="IPR027417">
    <property type="entry name" value="P-loop_NTPase"/>
</dbReference>
<feature type="compositionally biased region" description="Basic and acidic residues" evidence="5">
    <location>
        <begin position="714"/>
        <end position="723"/>
    </location>
</feature>
<feature type="compositionally biased region" description="Polar residues" evidence="5">
    <location>
        <begin position="23"/>
        <end position="43"/>
    </location>
</feature>
<protein>
    <recommendedName>
        <fullName evidence="6">Helicase C-terminal domain-containing protein</fullName>
    </recommendedName>
</protein>
<dbReference type="PANTHER" id="PTHR45626">
    <property type="entry name" value="TRANSCRIPTION TERMINATION FACTOR 2-RELATED"/>
    <property type="match status" value="1"/>
</dbReference>
<feature type="compositionally biased region" description="Basic residues" evidence="5">
    <location>
        <begin position="100"/>
        <end position="111"/>
    </location>
</feature>
<evidence type="ECO:0000256" key="5">
    <source>
        <dbReference type="SAM" id="MobiDB-lite"/>
    </source>
</evidence>
<dbReference type="GO" id="GO:0005524">
    <property type="term" value="F:ATP binding"/>
    <property type="evidence" value="ECO:0007669"/>
    <property type="project" value="UniProtKB-KW"/>
</dbReference>
<dbReference type="CDD" id="cd18793">
    <property type="entry name" value="SF2_C_SNF"/>
    <property type="match status" value="1"/>
</dbReference>
<dbReference type="InterPro" id="IPR038718">
    <property type="entry name" value="SNF2-like_sf"/>
</dbReference>
<accession>A0A0D2CE84</accession>
<evidence type="ECO:0000259" key="6">
    <source>
        <dbReference type="PROSITE" id="PS51194"/>
    </source>
</evidence>
<feature type="region of interest" description="Disordered" evidence="5">
    <location>
        <begin position="711"/>
        <end position="737"/>
    </location>
</feature>
<dbReference type="VEuPathDB" id="FungiDB:PV06_00815"/>
<dbReference type="GO" id="GO:0005634">
    <property type="term" value="C:nucleus"/>
    <property type="evidence" value="ECO:0007669"/>
    <property type="project" value="TreeGrafter"/>
</dbReference>
<feature type="compositionally biased region" description="Polar residues" evidence="5">
    <location>
        <begin position="1376"/>
        <end position="1386"/>
    </location>
</feature>
<dbReference type="GO" id="GO:0008094">
    <property type="term" value="F:ATP-dependent activity, acting on DNA"/>
    <property type="evidence" value="ECO:0007669"/>
    <property type="project" value="TreeGrafter"/>
</dbReference>
<feature type="region of interest" description="Disordered" evidence="5">
    <location>
        <begin position="1371"/>
        <end position="1453"/>
    </location>
</feature>
<dbReference type="GeneID" id="27352889"/>
<dbReference type="InterPro" id="IPR014001">
    <property type="entry name" value="Helicase_ATP-bd"/>
</dbReference>
<dbReference type="InterPro" id="IPR049730">
    <property type="entry name" value="SNF2/RAD54-like_C"/>
</dbReference>
<keyword evidence="3" id="KW-0347">Helicase</keyword>
<dbReference type="Pfam" id="PF00271">
    <property type="entry name" value="Helicase_C"/>
    <property type="match status" value="1"/>
</dbReference>
<feature type="compositionally biased region" description="Low complexity" evidence="5">
    <location>
        <begin position="1404"/>
        <end position="1418"/>
    </location>
</feature>
<feature type="compositionally biased region" description="Basic and acidic residues" evidence="5">
    <location>
        <begin position="90"/>
        <end position="99"/>
    </location>
</feature>
<keyword evidence="1" id="KW-0547">Nucleotide-binding</keyword>
<evidence type="ECO:0000256" key="1">
    <source>
        <dbReference type="ARBA" id="ARBA00022741"/>
    </source>
</evidence>
<dbReference type="HOGENOM" id="CLU_251166_0_0_1"/>
<feature type="domain" description="Helicase C-terminal" evidence="6">
    <location>
        <begin position="1047"/>
        <end position="1199"/>
    </location>
</feature>
<dbReference type="RefSeq" id="XP_016268418.1">
    <property type="nucleotide sequence ID" value="XM_016401365.1"/>
</dbReference>
<proteinExistence type="predicted"/>
<dbReference type="EMBL" id="KN847332">
    <property type="protein sequence ID" value="KIW48202.1"/>
    <property type="molecule type" value="Genomic_DNA"/>
</dbReference>
<feature type="compositionally biased region" description="Basic residues" evidence="5">
    <location>
        <begin position="1"/>
        <end position="20"/>
    </location>
</feature>
<evidence type="ECO:0000256" key="2">
    <source>
        <dbReference type="ARBA" id="ARBA00022801"/>
    </source>
</evidence>
<dbReference type="GO" id="GO:0004386">
    <property type="term" value="F:helicase activity"/>
    <property type="evidence" value="ECO:0007669"/>
    <property type="project" value="UniProtKB-KW"/>
</dbReference>
<feature type="compositionally biased region" description="Pro residues" evidence="5">
    <location>
        <begin position="1287"/>
        <end position="1299"/>
    </location>
</feature>
<feature type="region of interest" description="Disordered" evidence="5">
    <location>
        <begin position="1"/>
        <end position="115"/>
    </location>
</feature>
<dbReference type="Proteomes" id="UP000053342">
    <property type="component" value="Unassembled WGS sequence"/>
</dbReference>
<dbReference type="Pfam" id="PF00176">
    <property type="entry name" value="SNF2-rel_dom"/>
    <property type="match status" value="1"/>
</dbReference>
<feature type="compositionally biased region" description="Pro residues" evidence="5">
    <location>
        <begin position="1419"/>
        <end position="1428"/>
    </location>
</feature>
<evidence type="ECO:0000313" key="8">
    <source>
        <dbReference type="Proteomes" id="UP000053342"/>
    </source>
</evidence>
<dbReference type="SUPFAM" id="SSF52540">
    <property type="entry name" value="P-loop containing nucleoside triphosphate hydrolases"/>
    <property type="match status" value="2"/>
</dbReference>
<keyword evidence="4" id="KW-0067">ATP-binding</keyword>
<dbReference type="InterPro" id="IPR050628">
    <property type="entry name" value="SNF2_RAD54_helicase_TF"/>
</dbReference>
<keyword evidence="2" id="KW-0378">Hydrolase</keyword>
<keyword evidence="8" id="KW-1185">Reference proteome</keyword>
<dbReference type="OrthoDB" id="4161576at2759"/>
<dbReference type="GO" id="GO:0016787">
    <property type="term" value="F:hydrolase activity"/>
    <property type="evidence" value="ECO:0007669"/>
    <property type="project" value="UniProtKB-KW"/>
</dbReference>
<dbReference type="Gene3D" id="3.40.50.10810">
    <property type="entry name" value="Tandem AAA-ATPase domain"/>
    <property type="match status" value="1"/>
</dbReference>
<dbReference type="Gene3D" id="3.40.50.300">
    <property type="entry name" value="P-loop containing nucleotide triphosphate hydrolases"/>
    <property type="match status" value="1"/>
</dbReference>
<name>A0A0D2CE84_9EURO</name>
<organism evidence="7 8">
    <name type="scientific">Exophiala oligosperma</name>
    <dbReference type="NCBI Taxonomy" id="215243"/>
    <lineage>
        <taxon>Eukaryota</taxon>
        <taxon>Fungi</taxon>
        <taxon>Dikarya</taxon>
        <taxon>Ascomycota</taxon>
        <taxon>Pezizomycotina</taxon>
        <taxon>Eurotiomycetes</taxon>
        <taxon>Chaetothyriomycetidae</taxon>
        <taxon>Chaetothyriales</taxon>
        <taxon>Herpotrichiellaceae</taxon>
        <taxon>Exophiala</taxon>
    </lineage>
</organism>
<dbReference type="SMART" id="SM00487">
    <property type="entry name" value="DEXDc"/>
    <property type="match status" value="1"/>
</dbReference>
<dbReference type="InterPro" id="IPR001650">
    <property type="entry name" value="Helicase_C-like"/>
</dbReference>
<gene>
    <name evidence="7" type="ORF">PV06_00815</name>
</gene>
<dbReference type="InterPro" id="IPR000330">
    <property type="entry name" value="SNF2_N"/>
</dbReference>
<dbReference type="GO" id="GO:0006281">
    <property type="term" value="P:DNA repair"/>
    <property type="evidence" value="ECO:0007669"/>
    <property type="project" value="TreeGrafter"/>
</dbReference>
<evidence type="ECO:0000256" key="4">
    <source>
        <dbReference type="ARBA" id="ARBA00022840"/>
    </source>
</evidence>
<sequence length="1453" mass="162682">MAPQKKSKAAAKKKAVKKKVTSQDRVTQSDAQSDGLHQSSSAIVQPDPSTVEDDRSSPTTDQPHTPLAEASTAPAKRKQPSESQQAAKKQKTDQDDKVLERRRKKNLARRKAPAESIKDLEKWKEVVLKTYIPGINVIADKSQLHRKQRELAGYLGFDTTQGLSDMIDRHDASLAPFFDARDDCFQIPDWKPTSTIADYAIMEHMRGAIPGDRWYDLLKLKTGNLATESCPTWDDLKTDTSFARACWVAIVIHVIRADPKVFRESFTRLADANDQWLDELAPEDCYRALKFVRHYDFVRGAKQKGAYNAIDVKSTRINYLEYEEIQAATKAANVRDLRAPITTAKAQAQLLYEQFAEWNAPVHLDTTAATEHLVNEIGQTGDTLDDTTAGLSGKHDYSGPKLPPLDAETIKFVLQTMASRANILHDRPSDENDDVADEAISAANRLPTENNEDFVERMKNKAFWDVRNSLSTVTVQLPTIQEALRELTFDDQLDTLDSEKVFRPSLDHPTGIDPACSGSPLRPKVWQHIVAAWELRMEEGPLKGGINGLDCGMGKTIIQLLGIYVSGLKKLRRHLAGEKDLDFRPTAIVGTPPTVRVWHDELLKYFSNALKWKVFYGRQHDSRDLDMKSRLLPTNPLAAREEIEKAFPPDNPMSAFGVVIHSYDTMAHRTLLEAPKEKAEKVSSILEEVPQPRSDNPLMKTHLQWMESVMQGDPHQDKEPSEDHELEEAEAADAATSSEGTYHVSYFVGLYHRVVCDEAHRIKNARTKMFKSVYLMHAPVKWYVTATTLHNNAGDLVGALNLFWDDSFDEDLAALDDYEVEADDIGTYSSETASDVESHCPNYMEKYGDLHPYLFNPRRYARMFDRGLIKGEGAFRILRPILSRIQVKATMGTRFLLGDQEISAGDSVPRYRITGVELQQSPYEQARYNEIWKTFAPFLSQKGYTGEVGATTSGRAILGARGGRAMGIHRHLCHSTFDLHLHTLGLVKDEDKAQHVATWREIGGDGGFSQYYHLTKPTPHQAPPFERIGVAMYCCEESIKLRYLCAQILEANYDHDDKLLVYVNWPQTQWLTECFLNNLGISNYSLTTSLKTAEKDEMIKAFNDPDDRVRILIANLRSSSQSVNLQNACHRVLILDAPDSLNIEVQAFGRVHRFGQKHVQDIVYVCVLDTYDQWLYANNTEKMLAQVLAGAEIGEDTLKFDPLNRLGQDFRAALEAAPVDQGVVDMVSVDYVRDSRNRKFSEAAEEYIRRFFGMRTSRLGWRTMDLHEPHRSASASHAPFARKDGATPPPSTTQTPLPPRLQESSQHHSVRRLALDQNLAEAQSHLRSPQSSIPPAAPVVSPSVSSLLGHGPLTTPDPPFYSIVISRDKGKGRATNDVSGPSGSKNSDISPDIDPDLDPDLDLGSDSPLSSTNSSLRTPNPPLPPSPPQASSSPSLRASKRQRKAPEFFTPGK</sequence>
<evidence type="ECO:0000313" key="7">
    <source>
        <dbReference type="EMBL" id="KIW48202.1"/>
    </source>
</evidence>
<feature type="compositionally biased region" description="Low complexity" evidence="5">
    <location>
        <begin position="1328"/>
        <end position="1345"/>
    </location>
</feature>
<dbReference type="SMART" id="SM00490">
    <property type="entry name" value="HELICc"/>
    <property type="match status" value="1"/>
</dbReference>
<evidence type="ECO:0000256" key="3">
    <source>
        <dbReference type="ARBA" id="ARBA00022806"/>
    </source>
</evidence>